<gene>
    <name evidence="1" type="ORF">DOFOFD_07315</name>
</gene>
<protein>
    <submittedName>
        <fullName evidence="1">Uncharacterized protein</fullName>
    </submittedName>
</protein>
<dbReference type="Proteomes" id="UP001312908">
    <property type="component" value="Unassembled WGS sequence"/>
</dbReference>
<accession>A0ABU7U1V7</accession>
<evidence type="ECO:0000313" key="1">
    <source>
        <dbReference type="EMBL" id="MEE8658817.1"/>
    </source>
</evidence>
<evidence type="ECO:0000313" key="2">
    <source>
        <dbReference type="Proteomes" id="UP001312908"/>
    </source>
</evidence>
<organism evidence="1 2">
    <name type="scientific">Sorlinia euscelidii</name>
    <dbReference type="NCBI Taxonomy" id="3081148"/>
    <lineage>
        <taxon>Bacteria</taxon>
        <taxon>Pseudomonadati</taxon>
        <taxon>Pseudomonadota</taxon>
        <taxon>Alphaproteobacteria</taxon>
        <taxon>Acetobacterales</taxon>
        <taxon>Acetobacteraceae</taxon>
        <taxon>Sorlinia</taxon>
    </lineage>
</organism>
<comment type="caution">
    <text evidence="1">The sequence shown here is derived from an EMBL/GenBank/DDBJ whole genome shotgun (WGS) entry which is preliminary data.</text>
</comment>
<name>A0ABU7U1V7_9PROT</name>
<keyword evidence="2" id="KW-1185">Reference proteome</keyword>
<sequence length="54" mass="6155">MKDNKDMKKALLNDADHLMAHLSIGLKTSITELRNPFPPLLVTAIEEEWPRQPS</sequence>
<dbReference type="EMBL" id="JAWJZY010000002">
    <property type="protein sequence ID" value="MEE8658817.1"/>
    <property type="molecule type" value="Genomic_DNA"/>
</dbReference>
<proteinExistence type="predicted"/>
<reference evidence="1 2" key="1">
    <citation type="submission" date="2023-10" db="EMBL/GenBank/DDBJ databases">
        <title>Sorlinia euscelidii gen. nov., sp. nov., an acetic acid bacteria isolated from the gut of Euscelidius variegatus emitter.</title>
        <authorList>
            <person name="Michoud G."/>
            <person name="Marasco R."/>
            <person name="Seferji K."/>
            <person name="Gonella E."/>
            <person name="Garuglieri E."/>
            <person name="Alma A."/>
            <person name="Mapelli F."/>
            <person name="Borin S."/>
            <person name="Daffonchio D."/>
            <person name="Crotti E."/>
        </authorList>
    </citation>
    <scope>NUCLEOTIDE SEQUENCE [LARGE SCALE GENOMIC DNA]</scope>
    <source>
        <strain evidence="1 2">EV16P</strain>
    </source>
</reference>